<evidence type="ECO:0000256" key="1">
    <source>
        <dbReference type="ARBA" id="ARBA00003395"/>
    </source>
</evidence>
<gene>
    <name evidence="9" type="ORF">BABINDRAFT_160542</name>
</gene>
<sequence>MTRFLEVEKEIDEFFTTAEERIETGLEQYPQSISLLFAQAKLLLNRIPLGYVSRMDLESTTKEFPKVATLLDRALDVYESAEMQAEIAKDFSCFTQENFEILETYDDLLDFIDNFGRNTADGLDSDEESGDEEEVELSKKHPLRGIKEEDKYNLWWREHVVTFLTHFDAKKSKEVSDVALRREICKRLGQSYLMEAEEPSQIFTALTYENSDEYPDLDVKEVQKDVIKLVEQAIAYLKQAEDPEVPQSWVDIAEAQITLANLHDNESEIQEATYKLAEERLAKANKATHGKYDDIMKNLLAGDSDEE</sequence>
<accession>A0A1E3QTX7</accession>
<keyword evidence="7" id="KW-0804">Transcription</keyword>
<evidence type="ECO:0000313" key="10">
    <source>
        <dbReference type="Proteomes" id="UP000094336"/>
    </source>
</evidence>
<evidence type="ECO:0000256" key="4">
    <source>
        <dbReference type="ARBA" id="ARBA00017359"/>
    </source>
</evidence>
<keyword evidence="8" id="KW-0539">Nucleus</keyword>
<dbReference type="PANTHER" id="PTHR28290">
    <property type="entry name" value="ENHANCER OF TRANSLATION TERMINATION 1"/>
    <property type="match status" value="1"/>
</dbReference>
<dbReference type="OrthoDB" id="5598057at2759"/>
<reference evidence="10" key="1">
    <citation type="submission" date="2016-05" db="EMBL/GenBank/DDBJ databases">
        <title>Comparative genomics of biotechnologically important yeasts.</title>
        <authorList>
            <consortium name="DOE Joint Genome Institute"/>
            <person name="Riley R."/>
            <person name="Haridas S."/>
            <person name="Wolfe K.H."/>
            <person name="Lopes M.R."/>
            <person name="Hittinger C.T."/>
            <person name="Goker M."/>
            <person name="Salamov A."/>
            <person name="Wisecaver J."/>
            <person name="Long T.M."/>
            <person name="Aerts A.L."/>
            <person name="Barry K."/>
            <person name="Choi C."/>
            <person name="Clum A."/>
            <person name="Coughlan A.Y."/>
            <person name="Deshpande S."/>
            <person name="Douglass A.P."/>
            <person name="Hanson S.J."/>
            <person name="Klenk H.-P."/>
            <person name="Labutti K."/>
            <person name="Lapidus A."/>
            <person name="Lindquist E."/>
            <person name="Lipzen A."/>
            <person name="Meier-Kolthoff J.P."/>
            <person name="Ohm R.A."/>
            <person name="Otillar R.P."/>
            <person name="Pangilinan J."/>
            <person name="Peng Y."/>
            <person name="Rokas A."/>
            <person name="Rosa C.A."/>
            <person name="Scheuner C."/>
            <person name="Sibirny A.A."/>
            <person name="Slot J.C."/>
            <person name="Stielow J.B."/>
            <person name="Sun H."/>
            <person name="Kurtzman C.P."/>
            <person name="Blackwell M."/>
            <person name="Grigoriev I.V."/>
            <person name="Jeffries T.W."/>
        </authorList>
    </citation>
    <scope>NUCLEOTIDE SEQUENCE [LARGE SCALE GENOMIC DNA]</scope>
    <source>
        <strain evidence="10">NRRL Y-12698</strain>
    </source>
</reference>
<dbReference type="AlphaFoldDB" id="A0A1E3QTX7"/>
<evidence type="ECO:0000256" key="8">
    <source>
        <dbReference type="ARBA" id="ARBA00023242"/>
    </source>
</evidence>
<dbReference type="GO" id="GO:0005634">
    <property type="term" value="C:nucleus"/>
    <property type="evidence" value="ECO:0007669"/>
    <property type="project" value="UniProtKB-SubCell"/>
</dbReference>
<dbReference type="Pfam" id="PF12753">
    <property type="entry name" value="Nro1"/>
    <property type="match status" value="1"/>
</dbReference>
<keyword evidence="6" id="KW-0805">Transcription regulation</keyword>
<dbReference type="GO" id="GO:2000640">
    <property type="term" value="P:positive regulation of SREBP signaling pathway"/>
    <property type="evidence" value="ECO:0007669"/>
    <property type="project" value="TreeGrafter"/>
</dbReference>
<comment type="similarity">
    <text evidence="3">Belongs to the ETT1 family.</text>
</comment>
<proteinExistence type="inferred from homology"/>
<dbReference type="PANTHER" id="PTHR28290:SF1">
    <property type="entry name" value="ENHANCER OF TRANSLATION TERMINATION 1"/>
    <property type="match status" value="1"/>
</dbReference>
<dbReference type="GeneID" id="30146148"/>
<dbReference type="RefSeq" id="XP_018986469.1">
    <property type="nucleotide sequence ID" value="XM_019128295.1"/>
</dbReference>
<dbReference type="GO" id="GO:0006417">
    <property type="term" value="P:regulation of translation"/>
    <property type="evidence" value="ECO:0007669"/>
    <property type="project" value="UniProtKB-KW"/>
</dbReference>
<evidence type="ECO:0000256" key="7">
    <source>
        <dbReference type="ARBA" id="ARBA00023163"/>
    </source>
</evidence>
<dbReference type="InterPro" id="IPR024318">
    <property type="entry name" value="Nro1/ETT1"/>
</dbReference>
<evidence type="ECO:0000256" key="6">
    <source>
        <dbReference type="ARBA" id="ARBA00023015"/>
    </source>
</evidence>
<comment type="function">
    <text evidence="1">Required for correct translation termination and probably involved in regulation of hypoxic gene expression.</text>
</comment>
<evidence type="ECO:0000256" key="5">
    <source>
        <dbReference type="ARBA" id="ARBA00022845"/>
    </source>
</evidence>
<comment type="subcellular location">
    <subcellularLocation>
        <location evidence="2">Nucleus</location>
    </subcellularLocation>
</comment>
<evidence type="ECO:0000256" key="3">
    <source>
        <dbReference type="ARBA" id="ARBA00007273"/>
    </source>
</evidence>
<organism evidence="9 10">
    <name type="scientific">Babjeviella inositovora NRRL Y-12698</name>
    <dbReference type="NCBI Taxonomy" id="984486"/>
    <lineage>
        <taxon>Eukaryota</taxon>
        <taxon>Fungi</taxon>
        <taxon>Dikarya</taxon>
        <taxon>Ascomycota</taxon>
        <taxon>Saccharomycotina</taxon>
        <taxon>Pichiomycetes</taxon>
        <taxon>Serinales incertae sedis</taxon>
        <taxon>Babjeviella</taxon>
    </lineage>
</organism>
<evidence type="ECO:0000313" key="9">
    <source>
        <dbReference type="EMBL" id="ODQ81141.1"/>
    </source>
</evidence>
<dbReference type="STRING" id="984486.A0A1E3QTX7"/>
<protein>
    <recommendedName>
        <fullName evidence="4">Enhancer of translation termination 1</fullName>
    </recommendedName>
</protein>
<dbReference type="Proteomes" id="UP000094336">
    <property type="component" value="Unassembled WGS sequence"/>
</dbReference>
<dbReference type="EMBL" id="KV454428">
    <property type="protein sequence ID" value="ODQ81141.1"/>
    <property type="molecule type" value="Genomic_DNA"/>
</dbReference>
<keyword evidence="5" id="KW-0810">Translation regulation</keyword>
<keyword evidence="10" id="KW-1185">Reference proteome</keyword>
<name>A0A1E3QTX7_9ASCO</name>
<evidence type="ECO:0000256" key="2">
    <source>
        <dbReference type="ARBA" id="ARBA00004123"/>
    </source>
</evidence>